<name>A0AAI9EC42_9PEZI</name>
<feature type="domain" description="AB hydrolase-1" evidence="1">
    <location>
        <begin position="136"/>
        <end position="311"/>
    </location>
</feature>
<dbReference type="Pfam" id="PF12697">
    <property type="entry name" value="Abhydrolase_6"/>
    <property type="match status" value="1"/>
</dbReference>
<dbReference type="InterPro" id="IPR029058">
    <property type="entry name" value="AB_hydrolase_fold"/>
</dbReference>
<comment type="caution">
    <text evidence="2">The sequence shown here is derived from an EMBL/GenBank/DDBJ whole genome shotgun (WGS) entry which is preliminary data.</text>
</comment>
<dbReference type="PANTHER" id="PTHR12277">
    <property type="entry name" value="ALPHA/BETA HYDROLASE DOMAIN-CONTAINING PROTEIN"/>
    <property type="match status" value="1"/>
</dbReference>
<proteinExistence type="predicted"/>
<reference evidence="2" key="1">
    <citation type="submission" date="2023-11" db="EMBL/GenBank/DDBJ databases">
        <authorList>
            <person name="Alioto T."/>
            <person name="Alioto T."/>
            <person name="Gomez Garrido J."/>
        </authorList>
    </citation>
    <scope>NUCLEOTIDE SEQUENCE</scope>
</reference>
<dbReference type="PANTHER" id="PTHR12277:SF81">
    <property type="entry name" value="PROTEIN ABHD13"/>
    <property type="match status" value="1"/>
</dbReference>
<evidence type="ECO:0000259" key="1">
    <source>
        <dbReference type="Pfam" id="PF12697"/>
    </source>
</evidence>
<gene>
    <name evidence="2" type="ORF">LECACI_7A005798</name>
</gene>
<dbReference type="SUPFAM" id="SSF53474">
    <property type="entry name" value="alpha/beta-Hydrolases"/>
    <property type="match status" value="1"/>
</dbReference>
<dbReference type="Proteomes" id="UP001296104">
    <property type="component" value="Unassembled WGS sequence"/>
</dbReference>
<sequence>MAPAPMILSKLGLGLAGAAGLYAVLLGVLLTPPMQRFALYAHYFNTLLRGDDLSDGETFGFAHNQVTPFNIQTSDGETLFAWHVLPLDAYARNERRIREEKRPDRRPVDDVTKSEAFKLLTDGNARVVVSWDDQEVHGNAGHLAQNFRTVTNRFMTTQPNTHVLTVDYRGFGHSTGSPTEAGLIADGIAVVDWVLNVANISPERIVILGQSLGTAVASAVALHFASPGNELIPGSSKELQPVLKADPTPKPLIFKGVILAAPFNSVPSLLLTYRIGGMLPLLLPLRPVPWLANILTAQMCDKWLTAERLTAYYHSLESSSKLRSRSGSMGALQIVHAVNDADIPYHQTEMICRRILGRRDAQSALEPREIDAKDCIDGSKGAAVLDVKKENMPRLRFELVKYGGHNRIITYSPVAVAVLRAFDDLFE</sequence>
<organism evidence="2 3">
    <name type="scientific">Lecanosticta acicola</name>
    <dbReference type="NCBI Taxonomy" id="111012"/>
    <lineage>
        <taxon>Eukaryota</taxon>
        <taxon>Fungi</taxon>
        <taxon>Dikarya</taxon>
        <taxon>Ascomycota</taxon>
        <taxon>Pezizomycotina</taxon>
        <taxon>Dothideomycetes</taxon>
        <taxon>Dothideomycetidae</taxon>
        <taxon>Mycosphaerellales</taxon>
        <taxon>Mycosphaerellaceae</taxon>
        <taxon>Lecanosticta</taxon>
    </lineage>
</organism>
<dbReference type="EMBL" id="CAVMBE010000038">
    <property type="protein sequence ID" value="CAK4030640.1"/>
    <property type="molecule type" value="Genomic_DNA"/>
</dbReference>
<dbReference type="InterPro" id="IPR000073">
    <property type="entry name" value="AB_hydrolase_1"/>
</dbReference>
<evidence type="ECO:0000313" key="3">
    <source>
        <dbReference type="Proteomes" id="UP001296104"/>
    </source>
</evidence>
<dbReference type="AlphaFoldDB" id="A0AAI9EC42"/>
<evidence type="ECO:0000313" key="2">
    <source>
        <dbReference type="EMBL" id="CAK4030640.1"/>
    </source>
</evidence>
<accession>A0AAI9EC42</accession>
<keyword evidence="3" id="KW-1185">Reference proteome</keyword>
<dbReference type="Gene3D" id="3.40.50.1820">
    <property type="entry name" value="alpha/beta hydrolase"/>
    <property type="match status" value="1"/>
</dbReference>
<protein>
    <submittedName>
        <fullName evidence="2">Alpha beta-hydrolase</fullName>
    </submittedName>
</protein>